<reference evidence="2 3" key="1">
    <citation type="journal article" date="2014" name="Curr. Biol.">
        <title>The genome of the clonal raider ant Cerapachys biroi.</title>
        <authorList>
            <person name="Oxley P.R."/>
            <person name="Ji L."/>
            <person name="Fetter-Pruneda I."/>
            <person name="McKenzie S.K."/>
            <person name="Li C."/>
            <person name="Hu H."/>
            <person name="Zhang G."/>
            <person name="Kronauer D.J."/>
        </authorList>
    </citation>
    <scope>NUCLEOTIDE SEQUENCE [LARGE SCALE GENOMIC DNA]</scope>
</reference>
<proteinExistence type="predicted"/>
<organism evidence="2 3">
    <name type="scientific">Ooceraea biroi</name>
    <name type="common">Clonal raider ant</name>
    <name type="synonym">Cerapachys biroi</name>
    <dbReference type="NCBI Taxonomy" id="2015173"/>
    <lineage>
        <taxon>Eukaryota</taxon>
        <taxon>Metazoa</taxon>
        <taxon>Ecdysozoa</taxon>
        <taxon>Arthropoda</taxon>
        <taxon>Hexapoda</taxon>
        <taxon>Insecta</taxon>
        <taxon>Pterygota</taxon>
        <taxon>Neoptera</taxon>
        <taxon>Endopterygota</taxon>
        <taxon>Hymenoptera</taxon>
        <taxon>Apocrita</taxon>
        <taxon>Aculeata</taxon>
        <taxon>Formicoidea</taxon>
        <taxon>Formicidae</taxon>
        <taxon>Dorylinae</taxon>
        <taxon>Ooceraea</taxon>
    </lineage>
</organism>
<name>A0A026WWD2_OOCBI</name>
<feature type="region of interest" description="Disordered" evidence="1">
    <location>
        <begin position="54"/>
        <end position="81"/>
    </location>
</feature>
<feature type="compositionally biased region" description="Basic and acidic residues" evidence="1">
    <location>
        <begin position="54"/>
        <end position="74"/>
    </location>
</feature>
<dbReference type="AlphaFoldDB" id="A0A026WWD2"/>
<dbReference type="EMBL" id="KK107078">
    <property type="protein sequence ID" value="EZA60362.1"/>
    <property type="molecule type" value="Genomic_DNA"/>
</dbReference>
<evidence type="ECO:0000313" key="3">
    <source>
        <dbReference type="Proteomes" id="UP000053097"/>
    </source>
</evidence>
<accession>A0A026WWD2</accession>
<keyword evidence="3" id="KW-1185">Reference proteome</keyword>
<protein>
    <submittedName>
        <fullName evidence="2">Uncharacterized protein</fullName>
    </submittedName>
</protein>
<gene>
    <name evidence="2" type="ORF">X777_13451</name>
</gene>
<dbReference type="Proteomes" id="UP000053097">
    <property type="component" value="Unassembled WGS sequence"/>
</dbReference>
<evidence type="ECO:0000256" key="1">
    <source>
        <dbReference type="SAM" id="MobiDB-lite"/>
    </source>
</evidence>
<sequence>MTQLQEQQPPVAPPIKVKTRRRANSVAFACRTDYGLPDDDDDSVPKPLFLVPEPAERRRSAAEAAEGAKERDRATTVFTLS</sequence>
<evidence type="ECO:0000313" key="2">
    <source>
        <dbReference type="EMBL" id="EZA60362.1"/>
    </source>
</evidence>